<sequence length="548" mass="60636">MGNSGSRGAYPPQYPPKHTYYSERRGQKPRKGGGGKLRYREDDEYEYRERYPSHSSSQYPHHYNTYQPGYAAPYHYQPVPPPTLPFPNVSTPSPYPVIPPVPPRHHYSSSTPAVIPGSSYLSHPHVRMPEPSPAAPVYPNQPMPGGPVIPDMYQASVYPQPSSAVPVVPPSHTPFPEPHPGSVSSDVSDDSIPPHNMHEGPPLAPGQYGPSRIHFEHPESIKFHHNPLPTPPKDIFERSPYVGLLKDLRRPVEETTLRRAATSPQYVNAYIVSPTGSQASREKKPRKGLFSSLSLRLGGKSKREPTPPTFHPVPVMLATAVPPPPAVFPPVVPGAGYAPVIPPPGAVFSAGSSQAPVIPDGVRSTTPHLPPSQAPPSPAPSHRSQRSRRSHLSPQPVLKIDLNNEYSSLTHLSPHRILHLRKRYPTAFHLLEALRFIDTRPDIAEQIRICPNIDEVKAIVSQNSAFSRPDWENVVIEFMEDVLYMKFIQHPDLRRLLLSTGVAKLLHVDPHDNFWGDGPLGRGANELGRALEHVRERLVSEGFTADDP</sequence>
<keyword evidence="2" id="KW-1185">Reference proteome</keyword>
<evidence type="ECO:0000313" key="1">
    <source>
        <dbReference type="EMBL" id="KAI0092125.1"/>
    </source>
</evidence>
<reference evidence="1" key="1">
    <citation type="journal article" date="2021" name="Environ. Microbiol.">
        <title>Gene family expansions and transcriptome signatures uncover fungal adaptations to wood decay.</title>
        <authorList>
            <person name="Hage H."/>
            <person name="Miyauchi S."/>
            <person name="Viragh M."/>
            <person name="Drula E."/>
            <person name="Min B."/>
            <person name="Chaduli D."/>
            <person name="Navarro D."/>
            <person name="Favel A."/>
            <person name="Norest M."/>
            <person name="Lesage-Meessen L."/>
            <person name="Balint B."/>
            <person name="Merenyi Z."/>
            <person name="de Eugenio L."/>
            <person name="Morin E."/>
            <person name="Martinez A.T."/>
            <person name="Baldrian P."/>
            <person name="Stursova M."/>
            <person name="Martinez M.J."/>
            <person name="Novotny C."/>
            <person name="Magnuson J.K."/>
            <person name="Spatafora J.W."/>
            <person name="Maurice S."/>
            <person name="Pangilinan J."/>
            <person name="Andreopoulos W."/>
            <person name="LaButti K."/>
            <person name="Hundley H."/>
            <person name="Na H."/>
            <person name="Kuo A."/>
            <person name="Barry K."/>
            <person name="Lipzen A."/>
            <person name="Henrissat B."/>
            <person name="Riley R."/>
            <person name="Ahrendt S."/>
            <person name="Nagy L.G."/>
            <person name="Grigoriev I.V."/>
            <person name="Martin F."/>
            <person name="Rosso M.N."/>
        </authorList>
    </citation>
    <scope>NUCLEOTIDE SEQUENCE</scope>
    <source>
        <strain evidence="1">CBS 384.51</strain>
    </source>
</reference>
<evidence type="ECO:0000313" key="2">
    <source>
        <dbReference type="Proteomes" id="UP001055072"/>
    </source>
</evidence>
<accession>A0ACB8UDU9</accession>
<proteinExistence type="predicted"/>
<comment type="caution">
    <text evidence="1">The sequence shown here is derived from an EMBL/GenBank/DDBJ whole genome shotgun (WGS) entry which is preliminary data.</text>
</comment>
<dbReference type="EMBL" id="MU274904">
    <property type="protein sequence ID" value="KAI0092125.1"/>
    <property type="molecule type" value="Genomic_DNA"/>
</dbReference>
<gene>
    <name evidence="1" type="ORF">BDY19DRAFT_990865</name>
</gene>
<protein>
    <submittedName>
        <fullName evidence="1">Uncharacterized protein</fullName>
    </submittedName>
</protein>
<dbReference type="Proteomes" id="UP001055072">
    <property type="component" value="Unassembled WGS sequence"/>
</dbReference>
<name>A0ACB8UDU9_9APHY</name>
<organism evidence="1 2">
    <name type="scientific">Irpex rosettiformis</name>
    <dbReference type="NCBI Taxonomy" id="378272"/>
    <lineage>
        <taxon>Eukaryota</taxon>
        <taxon>Fungi</taxon>
        <taxon>Dikarya</taxon>
        <taxon>Basidiomycota</taxon>
        <taxon>Agaricomycotina</taxon>
        <taxon>Agaricomycetes</taxon>
        <taxon>Polyporales</taxon>
        <taxon>Irpicaceae</taxon>
        <taxon>Irpex</taxon>
    </lineage>
</organism>